<dbReference type="SUPFAM" id="SSF52210">
    <property type="entry name" value="Succinyl-CoA synthetase domains"/>
    <property type="match status" value="1"/>
</dbReference>
<dbReference type="PANTHER" id="PTHR30087:SF1">
    <property type="entry name" value="HYPOTHETICAL CYTOSOLIC PROTEIN"/>
    <property type="match status" value="1"/>
</dbReference>
<organism evidence="1 2">
    <name type="scientific">Pandoraea pneumonica</name>
    <dbReference type="NCBI Taxonomy" id="2508299"/>
    <lineage>
        <taxon>Bacteria</taxon>
        <taxon>Pseudomonadati</taxon>
        <taxon>Pseudomonadota</taxon>
        <taxon>Betaproteobacteria</taxon>
        <taxon>Burkholderiales</taxon>
        <taxon>Burkholderiaceae</taxon>
        <taxon>Pandoraea</taxon>
    </lineage>
</organism>
<reference evidence="1 2" key="1">
    <citation type="submission" date="2019-08" db="EMBL/GenBank/DDBJ databases">
        <authorList>
            <person name="Peeters C."/>
        </authorList>
    </citation>
    <scope>NUCLEOTIDE SEQUENCE [LARGE SCALE GENOMIC DNA]</scope>
    <source>
        <strain evidence="1 2">LMG 31114</strain>
    </source>
</reference>
<evidence type="ECO:0000313" key="2">
    <source>
        <dbReference type="Proteomes" id="UP000366945"/>
    </source>
</evidence>
<evidence type="ECO:0000313" key="1">
    <source>
        <dbReference type="EMBL" id="VVE43978.1"/>
    </source>
</evidence>
<accession>A0A5E4Y6G7</accession>
<protein>
    <submittedName>
        <fullName evidence="1">Purine-nucleoside phosphorylase</fullName>
    </submittedName>
</protein>
<dbReference type="InterPro" id="IPR016102">
    <property type="entry name" value="Succinyl-CoA_synth-like"/>
</dbReference>
<gene>
    <name evidence="1" type="ORF">PPN31114_04310</name>
</gene>
<dbReference type="InterPro" id="IPR007553">
    <property type="entry name" value="2-thiour_desulf"/>
</dbReference>
<dbReference type="Proteomes" id="UP000366945">
    <property type="component" value="Unassembled WGS sequence"/>
</dbReference>
<name>A0A5E4Y6G7_9BURK</name>
<proteinExistence type="predicted"/>
<dbReference type="EMBL" id="CABPSK010000004">
    <property type="protein sequence ID" value="VVE43978.1"/>
    <property type="molecule type" value="Genomic_DNA"/>
</dbReference>
<dbReference type="PANTHER" id="PTHR30087">
    <property type="entry name" value="INNER MEMBRANE PROTEIN"/>
    <property type="match status" value="1"/>
</dbReference>
<dbReference type="AlphaFoldDB" id="A0A5E4Y6G7"/>
<keyword evidence="2" id="KW-1185">Reference proteome</keyword>
<sequence>MLGQPVRYHGRAAACETDAAAILDRWRDAGLIAAVCPEVAGGLPTPRPPAEITGANSGQRVWQQMARVVDDTGADVTAAFVDGAQRALALAQRYGIRIAVLKEGSPSCGSTFVYDGSFTGAKIAGDGVAAALLREHGIEVFSEHTLAEADARLRALDPSGLE</sequence>
<dbReference type="Pfam" id="PF04463">
    <property type="entry name" value="2-thiour_desulf"/>
    <property type="match status" value="1"/>
</dbReference>